<feature type="transmembrane region" description="Helical" evidence="7">
    <location>
        <begin position="12"/>
        <end position="35"/>
    </location>
</feature>
<keyword evidence="10" id="KW-1185">Reference proteome</keyword>
<dbReference type="GO" id="GO:0005886">
    <property type="term" value="C:plasma membrane"/>
    <property type="evidence" value="ECO:0007669"/>
    <property type="project" value="UniProtKB-SubCell"/>
</dbReference>
<dbReference type="InterPro" id="IPR000515">
    <property type="entry name" value="MetI-like"/>
</dbReference>
<keyword evidence="3" id="KW-1003">Cell membrane</keyword>
<evidence type="ECO:0000313" key="9">
    <source>
        <dbReference type="EMBL" id="GGD83501.1"/>
    </source>
</evidence>
<keyword evidence="2 7" id="KW-0813">Transport</keyword>
<evidence type="ECO:0000256" key="6">
    <source>
        <dbReference type="ARBA" id="ARBA00023136"/>
    </source>
</evidence>
<keyword evidence="5 7" id="KW-1133">Transmembrane helix</keyword>
<accession>A0A916Z9Z4</accession>
<dbReference type="PROSITE" id="PS50928">
    <property type="entry name" value="ABC_TM1"/>
    <property type="match status" value="1"/>
</dbReference>
<evidence type="ECO:0000256" key="2">
    <source>
        <dbReference type="ARBA" id="ARBA00022448"/>
    </source>
</evidence>
<proteinExistence type="inferred from homology"/>
<comment type="subcellular location">
    <subcellularLocation>
        <location evidence="1 7">Cell membrane</location>
        <topology evidence="1 7">Multi-pass membrane protein</topology>
    </subcellularLocation>
</comment>
<evidence type="ECO:0000256" key="5">
    <source>
        <dbReference type="ARBA" id="ARBA00022989"/>
    </source>
</evidence>
<dbReference type="Proteomes" id="UP000612456">
    <property type="component" value="Unassembled WGS sequence"/>
</dbReference>
<evidence type="ECO:0000256" key="1">
    <source>
        <dbReference type="ARBA" id="ARBA00004651"/>
    </source>
</evidence>
<feature type="transmembrane region" description="Helical" evidence="7">
    <location>
        <begin position="189"/>
        <end position="210"/>
    </location>
</feature>
<feature type="transmembrane region" description="Helical" evidence="7">
    <location>
        <begin position="81"/>
        <end position="105"/>
    </location>
</feature>
<evidence type="ECO:0000256" key="7">
    <source>
        <dbReference type="RuleBase" id="RU363032"/>
    </source>
</evidence>
<evidence type="ECO:0000256" key="4">
    <source>
        <dbReference type="ARBA" id="ARBA00022692"/>
    </source>
</evidence>
<dbReference type="Pfam" id="PF00528">
    <property type="entry name" value="BPD_transp_1"/>
    <property type="match status" value="1"/>
</dbReference>
<comment type="similarity">
    <text evidence="7">Belongs to the binding-protein-dependent transport system permease family.</text>
</comment>
<evidence type="ECO:0000259" key="8">
    <source>
        <dbReference type="PROSITE" id="PS50928"/>
    </source>
</evidence>
<dbReference type="AlphaFoldDB" id="A0A916Z9Z4"/>
<name>A0A916Z9Z4_9BACL</name>
<dbReference type="InterPro" id="IPR035906">
    <property type="entry name" value="MetI-like_sf"/>
</dbReference>
<dbReference type="PANTHER" id="PTHR43744:SF8">
    <property type="entry name" value="SN-GLYCEROL-3-PHOSPHATE TRANSPORT SYSTEM PERMEASE PROTEIN UGPE"/>
    <property type="match status" value="1"/>
</dbReference>
<dbReference type="Gene3D" id="1.10.3720.10">
    <property type="entry name" value="MetI-like"/>
    <property type="match status" value="1"/>
</dbReference>
<keyword evidence="4 7" id="KW-0812">Transmembrane</keyword>
<comment type="caution">
    <text evidence="9">The sequence shown here is derived from an EMBL/GenBank/DDBJ whole genome shotgun (WGS) entry which is preliminary data.</text>
</comment>
<dbReference type="PANTHER" id="PTHR43744">
    <property type="entry name" value="ABC TRANSPORTER PERMEASE PROTEIN MG189-RELATED-RELATED"/>
    <property type="match status" value="1"/>
</dbReference>
<feature type="transmembrane region" description="Helical" evidence="7">
    <location>
        <begin position="146"/>
        <end position="168"/>
    </location>
</feature>
<keyword evidence="6 7" id="KW-0472">Membrane</keyword>
<dbReference type="SUPFAM" id="SSF161098">
    <property type="entry name" value="MetI-like"/>
    <property type="match status" value="1"/>
</dbReference>
<gene>
    <name evidence="9" type="ORF">GCM10010911_47080</name>
</gene>
<feature type="transmembrane region" description="Helical" evidence="7">
    <location>
        <begin position="247"/>
        <end position="268"/>
    </location>
</feature>
<reference evidence="9" key="1">
    <citation type="journal article" date="2014" name="Int. J. Syst. Evol. Microbiol.">
        <title>Complete genome sequence of Corynebacterium casei LMG S-19264T (=DSM 44701T), isolated from a smear-ripened cheese.</title>
        <authorList>
            <consortium name="US DOE Joint Genome Institute (JGI-PGF)"/>
            <person name="Walter F."/>
            <person name="Albersmeier A."/>
            <person name="Kalinowski J."/>
            <person name="Ruckert C."/>
        </authorList>
    </citation>
    <scope>NUCLEOTIDE SEQUENCE</scope>
    <source>
        <strain evidence="9">CGMCC 1.15178</strain>
    </source>
</reference>
<dbReference type="EMBL" id="BMHP01000003">
    <property type="protein sequence ID" value="GGD83501.1"/>
    <property type="molecule type" value="Genomic_DNA"/>
</dbReference>
<sequence>MVQSYMNKKTKSISLHTFLIAVAITCIYPFAWIFANTFKPNSEILKNENLLATLIPNHPSWTNYYKVIVEFGFSRYVWNSFFYTVTSVSIAIVVGISISYVVAFYRFPLKNLIFGVIIVTMMIPMPGIFIPKYIVIAELGLLNNRLGLILPFATVLIPLTVFIVKNFMDSIPKEMMEAATVDGCNKWTKLWFIVVPLVRPAIATVTIFHVRSIWNEWLLPSLVITEKNLHPIQSGLMRFQGEHFIDYSLTMTGLVVATIPLLVIFFILQKHIINGITSGALKG</sequence>
<feature type="transmembrane region" description="Helical" evidence="7">
    <location>
        <begin position="112"/>
        <end position="134"/>
    </location>
</feature>
<dbReference type="GO" id="GO:0055085">
    <property type="term" value="P:transmembrane transport"/>
    <property type="evidence" value="ECO:0007669"/>
    <property type="project" value="InterPro"/>
</dbReference>
<reference evidence="9" key="2">
    <citation type="submission" date="2020-09" db="EMBL/GenBank/DDBJ databases">
        <authorList>
            <person name="Sun Q."/>
            <person name="Zhou Y."/>
        </authorList>
    </citation>
    <scope>NUCLEOTIDE SEQUENCE</scope>
    <source>
        <strain evidence="9">CGMCC 1.15178</strain>
    </source>
</reference>
<dbReference type="CDD" id="cd06261">
    <property type="entry name" value="TM_PBP2"/>
    <property type="match status" value="1"/>
</dbReference>
<organism evidence="9 10">
    <name type="scientific">Paenibacillus nasutitermitis</name>
    <dbReference type="NCBI Taxonomy" id="1652958"/>
    <lineage>
        <taxon>Bacteria</taxon>
        <taxon>Bacillati</taxon>
        <taxon>Bacillota</taxon>
        <taxon>Bacilli</taxon>
        <taxon>Bacillales</taxon>
        <taxon>Paenibacillaceae</taxon>
        <taxon>Paenibacillus</taxon>
    </lineage>
</organism>
<feature type="domain" description="ABC transmembrane type-1" evidence="8">
    <location>
        <begin position="77"/>
        <end position="268"/>
    </location>
</feature>
<protein>
    <submittedName>
        <fullName evidence="9">Sugar ABC transporter permease</fullName>
    </submittedName>
</protein>
<evidence type="ECO:0000313" key="10">
    <source>
        <dbReference type="Proteomes" id="UP000612456"/>
    </source>
</evidence>
<evidence type="ECO:0000256" key="3">
    <source>
        <dbReference type="ARBA" id="ARBA00022475"/>
    </source>
</evidence>